<organism evidence="4 5">
    <name type="scientific">Streptomyces mexicanus</name>
    <dbReference type="NCBI Taxonomy" id="178566"/>
    <lineage>
        <taxon>Bacteria</taxon>
        <taxon>Bacillati</taxon>
        <taxon>Actinomycetota</taxon>
        <taxon>Actinomycetes</taxon>
        <taxon>Kitasatosporales</taxon>
        <taxon>Streptomycetaceae</taxon>
        <taxon>Streptomyces</taxon>
    </lineage>
</organism>
<keyword evidence="5" id="KW-1185">Reference proteome</keyword>
<keyword evidence="1" id="KW-0560">Oxidoreductase</keyword>
<dbReference type="SUPFAM" id="SSF55347">
    <property type="entry name" value="Glyceraldehyde-3-phosphate dehydrogenase-like, C-terminal domain"/>
    <property type="match status" value="1"/>
</dbReference>
<proteinExistence type="predicted"/>
<evidence type="ECO:0000313" key="4">
    <source>
        <dbReference type="EMBL" id="MBC2866475.1"/>
    </source>
</evidence>
<evidence type="ECO:0000256" key="1">
    <source>
        <dbReference type="ARBA" id="ARBA00023002"/>
    </source>
</evidence>
<dbReference type="InterPro" id="IPR000683">
    <property type="entry name" value="Gfo/Idh/MocA-like_OxRdtase_N"/>
</dbReference>
<dbReference type="PANTHER" id="PTHR43818:SF11">
    <property type="entry name" value="BCDNA.GH03377"/>
    <property type="match status" value="1"/>
</dbReference>
<sequence>MTTETTAGTTPETTAVTTTETIAVTTTETTTTPVPLVLAGARGHGRWHLDNIRRLQRAGRVRLAGICELTPLADEEIPDGLGTPAQSPDLGALLDRTGARIAVLCTPIPTHTDLALTAARRGVHVLLEKPPTPSYAEFRRLADGIDEAGVACQIGFQSLGSHAVPAIRELIADGAIGEVSGVGGAGAWARDEAYYRRAPWAGRRRMNGTDVVDGVLTNPLAHTTATALALLGTTRADDVTGIETELWRANAIESDDTSCVRMTTPRGPVAVAATLCAEHPGEPYVLVHGRSGRITFWYKQDRVLLQRAGHGPQEFTYGRTDLLDNLVDHLTAGAELLVPPAATGAFMRLVEAVRTAPDPRPLPDGAWRTDPDGDRRIVPGVDALVAAVADTLSLYSELGAPWAPRKEASLG</sequence>
<evidence type="ECO:0000313" key="5">
    <source>
        <dbReference type="Proteomes" id="UP000517694"/>
    </source>
</evidence>
<dbReference type="InterPro" id="IPR036291">
    <property type="entry name" value="NAD(P)-bd_dom_sf"/>
</dbReference>
<protein>
    <submittedName>
        <fullName evidence="4">Gfo/Idh/MocA family oxidoreductase</fullName>
    </submittedName>
</protein>
<comment type="caution">
    <text evidence="4">The sequence shown here is derived from an EMBL/GenBank/DDBJ whole genome shotgun (WGS) entry which is preliminary data.</text>
</comment>
<dbReference type="PANTHER" id="PTHR43818">
    <property type="entry name" value="BCDNA.GH03377"/>
    <property type="match status" value="1"/>
</dbReference>
<dbReference type="InterPro" id="IPR050463">
    <property type="entry name" value="Gfo/Idh/MocA_oxidrdct_glycsds"/>
</dbReference>
<dbReference type="Gene3D" id="3.40.50.720">
    <property type="entry name" value="NAD(P)-binding Rossmann-like Domain"/>
    <property type="match status" value="1"/>
</dbReference>
<dbReference type="Gene3D" id="3.30.360.10">
    <property type="entry name" value="Dihydrodipicolinate Reductase, domain 2"/>
    <property type="match status" value="1"/>
</dbReference>
<dbReference type="EMBL" id="JACMHY010000006">
    <property type="protein sequence ID" value="MBC2866475.1"/>
    <property type="molecule type" value="Genomic_DNA"/>
</dbReference>
<reference evidence="4 5" key="1">
    <citation type="submission" date="2020-08" db="EMBL/GenBank/DDBJ databases">
        <title>Whole-Genome Sequence of French Clinical Streptomyces mexicanus Strain Q0842.</title>
        <authorList>
            <person name="Boxberger M."/>
            <person name="La Scola B."/>
        </authorList>
    </citation>
    <scope>NUCLEOTIDE SEQUENCE [LARGE SCALE GENOMIC DNA]</scope>
    <source>
        <strain evidence="4 5">Marseille-Q0842</strain>
    </source>
</reference>
<dbReference type="InterPro" id="IPR055170">
    <property type="entry name" value="GFO_IDH_MocA-like_dom"/>
</dbReference>
<accession>A0A7X1I0A4</accession>
<evidence type="ECO:0000259" key="3">
    <source>
        <dbReference type="Pfam" id="PF22725"/>
    </source>
</evidence>
<dbReference type="Proteomes" id="UP000517694">
    <property type="component" value="Unassembled WGS sequence"/>
</dbReference>
<dbReference type="GO" id="GO:0016491">
    <property type="term" value="F:oxidoreductase activity"/>
    <property type="evidence" value="ECO:0007669"/>
    <property type="project" value="UniProtKB-KW"/>
</dbReference>
<gene>
    <name evidence="4" type="ORF">H1R13_16265</name>
</gene>
<dbReference type="Pfam" id="PF22725">
    <property type="entry name" value="GFO_IDH_MocA_C3"/>
    <property type="match status" value="1"/>
</dbReference>
<dbReference type="Pfam" id="PF01408">
    <property type="entry name" value="GFO_IDH_MocA"/>
    <property type="match status" value="1"/>
</dbReference>
<feature type="domain" description="GFO/IDH/MocA-like oxidoreductase" evidence="3">
    <location>
        <begin position="166"/>
        <end position="294"/>
    </location>
</feature>
<name>A0A7X1I0A4_9ACTN</name>
<dbReference type="AlphaFoldDB" id="A0A7X1I0A4"/>
<evidence type="ECO:0000259" key="2">
    <source>
        <dbReference type="Pfam" id="PF01408"/>
    </source>
</evidence>
<dbReference type="GO" id="GO:0000166">
    <property type="term" value="F:nucleotide binding"/>
    <property type="evidence" value="ECO:0007669"/>
    <property type="project" value="InterPro"/>
</dbReference>
<feature type="domain" description="Gfo/Idh/MocA-like oxidoreductase N-terminal" evidence="2">
    <location>
        <begin position="43"/>
        <end position="156"/>
    </location>
</feature>
<dbReference type="SUPFAM" id="SSF51735">
    <property type="entry name" value="NAD(P)-binding Rossmann-fold domains"/>
    <property type="match status" value="1"/>
</dbReference>